<name>A0A482X9T3_LAOST</name>
<dbReference type="InterPro" id="IPR051165">
    <property type="entry name" value="Multifunctional_ANK_Repeat"/>
</dbReference>
<dbReference type="InterPro" id="IPR036770">
    <property type="entry name" value="Ankyrin_rpt-contain_sf"/>
</dbReference>
<feature type="repeat" description="ANK" evidence="3">
    <location>
        <begin position="737"/>
        <end position="769"/>
    </location>
</feature>
<dbReference type="InParanoid" id="A0A482X9T3"/>
<feature type="repeat" description="ANK" evidence="3">
    <location>
        <begin position="579"/>
        <end position="611"/>
    </location>
</feature>
<dbReference type="Pfam" id="PF13857">
    <property type="entry name" value="Ank_5"/>
    <property type="match status" value="1"/>
</dbReference>
<dbReference type="SUPFAM" id="SSF48403">
    <property type="entry name" value="Ankyrin repeat"/>
    <property type="match status" value="2"/>
</dbReference>
<evidence type="ECO:0000256" key="3">
    <source>
        <dbReference type="PROSITE-ProRule" id="PRU00023"/>
    </source>
</evidence>
<keyword evidence="1" id="KW-0677">Repeat</keyword>
<proteinExistence type="predicted"/>
<feature type="repeat" description="ANK" evidence="3">
    <location>
        <begin position="770"/>
        <end position="802"/>
    </location>
</feature>
<gene>
    <name evidence="4" type="ORF">LSTR_LSTR015205</name>
</gene>
<dbReference type="AlphaFoldDB" id="A0A482X9T3"/>
<dbReference type="PANTHER" id="PTHR24123:SF33">
    <property type="entry name" value="PROTEIN HOS4"/>
    <property type="match status" value="1"/>
</dbReference>
<dbReference type="SMR" id="A0A482X9T3"/>
<dbReference type="PRINTS" id="PR01415">
    <property type="entry name" value="ANKYRIN"/>
</dbReference>
<dbReference type="PROSITE" id="PS50297">
    <property type="entry name" value="ANK_REP_REGION"/>
    <property type="match status" value="7"/>
</dbReference>
<protein>
    <submittedName>
        <fullName evidence="4">Uncharacterized protein</fullName>
    </submittedName>
</protein>
<keyword evidence="5" id="KW-1185">Reference proteome</keyword>
<dbReference type="Gene3D" id="1.25.40.20">
    <property type="entry name" value="Ankyrin repeat-containing domain"/>
    <property type="match status" value="5"/>
</dbReference>
<dbReference type="Pfam" id="PF12796">
    <property type="entry name" value="Ank_2"/>
    <property type="match status" value="4"/>
</dbReference>
<organism evidence="4 5">
    <name type="scientific">Laodelphax striatellus</name>
    <name type="common">Small brown planthopper</name>
    <name type="synonym">Delphax striatella</name>
    <dbReference type="NCBI Taxonomy" id="195883"/>
    <lineage>
        <taxon>Eukaryota</taxon>
        <taxon>Metazoa</taxon>
        <taxon>Ecdysozoa</taxon>
        <taxon>Arthropoda</taxon>
        <taxon>Hexapoda</taxon>
        <taxon>Insecta</taxon>
        <taxon>Pterygota</taxon>
        <taxon>Neoptera</taxon>
        <taxon>Paraneoptera</taxon>
        <taxon>Hemiptera</taxon>
        <taxon>Auchenorrhyncha</taxon>
        <taxon>Fulgoroidea</taxon>
        <taxon>Delphacidae</taxon>
        <taxon>Criomorphinae</taxon>
        <taxon>Laodelphax</taxon>
    </lineage>
</organism>
<evidence type="ECO:0000313" key="5">
    <source>
        <dbReference type="Proteomes" id="UP000291343"/>
    </source>
</evidence>
<evidence type="ECO:0000313" key="4">
    <source>
        <dbReference type="EMBL" id="RZF42250.1"/>
    </source>
</evidence>
<keyword evidence="2 3" id="KW-0040">ANK repeat</keyword>
<dbReference type="SMART" id="SM00248">
    <property type="entry name" value="ANK"/>
    <property type="match status" value="12"/>
</dbReference>
<comment type="caution">
    <text evidence="4">The sequence shown here is derived from an EMBL/GenBank/DDBJ whole genome shotgun (WGS) entry which is preliminary data.</text>
</comment>
<dbReference type="PROSITE" id="PS50088">
    <property type="entry name" value="ANK_REPEAT"/>
    <property type="match status" value="7"/>
</dbReference>
<feature type="repeat" description="ANK" evidence="3">
    <location>
        <begin position="612"/>
        <end position="644"/>
    </location>
</feature>
<dbReference type="Proteomes" id="UP000291343">
    <property type="component" value="Unassembled WGS sequence"/>
</dbReference>
<dbReference type="EMBL" id="QKKF02015327">
    <property type="protein sequence ID" value="RZF42250.1"/>
    <property type="molecule type" value="Genomic_DNA"/>
</dbReference>
<accession>A0A482X9T3</accession>
<dbReference type="PANTHER" id="PTHR24123">
    <property type="entry name" value="ANKYRIN REPEAT-CONTAINING"/>
    <property type="match status" value="1"/>
</dbReference>
<dbReference type="OrthoDB" id="194358at2759"/>
<evidence type="ECO:0000256" key="1">
    <source>
        <dbReference type="ARBA" id="ARBA00022737"/>
    </source>
</evidence>
<feature type="repeat" description="ANK" evidence="3">
    <location>
        <begin position="486"/>
        <end position="518"/>
    </location>
</feature>
<feature type="repeat" description="ANK" evidence="3">
    <location>
        <begin position="453"/>
        <end position="485"/>
    </location>
</feature>
<dbReference type="InterPro" id="IPR002110">
    <property type="entry name" value="Ankyrin_rpt"/>
</dbReference>
<reference evidence="4 5" key="1">
    <citation type="journal article" date="2017" name="Gigascience">
        <title>Genome sequence of the small brown planthopper, Laodelphax striatellus.</title>
        <authorList>
            <person name="Zhu J."/>
            <person name="Jiang F."/>
            <person name="Wang X."/>
            <person name="Yang P."/>
            <person name="Bao Y."/>
            <person name="Zhao W."/>
            <person name="Wang W."/>
            <person name="Lu H."/>
            <person name="Wang Q."/>
            <person name="Cui N."/>
            <person name="Li J."/>
            <person name="Chen X."/>
            <person name="Luo L."/>
            <person name="Yu J."/>
            <person name="Kang L."/>
            <person name="Cui F."/>
        </authorList>
    </citation>
    <scope>NUCLEOTIDE SEQUENCE [LARGE SCALE GENOMIC DNA]</scope>
    <source>
        <strain evidence="4">Lst14</strain>
    </source>
</reference>
<dbReference type="STRING" id="195883.A0A482X9T3"/>
<evidence type="ECO:0000256" key="2">
    <source>
        <dbReference type="ARBA" id="ARBA00023043"/>
    </source>
</evidence>
<sequence>MISILMKNGACPLLENRNVEFLKYLIALIKDGDIDNLEKREAKQKEEQVDDGYESLKYSLLLSAPDLKEGQKNLNKALLSLLKDFPFSNITKFENFLQDNKSNDDLRVVLNLQRGKSKLTILHAIQSMEHLAVEKDMAWAVGAFITLLLKAGADPNIVDSEGQTPLHYAAYYNTLNIPLLLNKGARNQPDKQGKTPLDIVVINKKPFEVNILEQIFLTQEQMRAKSHLENICGHSLGTNQLREFLNQHRGNEGLKEILNLRDCKGKSRIFQKIRDACYGDKIRFKEAERLLLEAGAIDYKGWKDKEHLPKDSALWNILILNQREELKTFLDMANAAENMNELEQVVKRAIEAGVMLNFAVSGSLYDKKYENRGALSISDYYSSVHKNWDLSIELSDKIMEPEEFGERADDFSSFRYYKPDEQGLQIYHNQPINKNDIGLVDLKGADIEAKDNKGRTPVLFAIYLGKWHIVHLLINKGANIDAKDNIGRTPLHWAARNGHLSIVQHLIEKGANLSIKDNDGKTPLDLARDKGHNNVVEYLQQTQLGLDRQLLTAVQGGNLNEVKDFVVRGASLDTQDSNNGWTPIIYAARGSKWDAVKFLIAQGAKFNNEITYQGTPLHFAAQEGNSNMVQFLLDKGANIEAQDAYNRKPLHIAVDANRLNVVNLLLDRGANLKATEMYGKTSLDLAIQKGYEDIVEVLKQKQLDLDKELLISTEKGDLEKVRDGIRQGVNVNVQGRQGWTPVFWAIQKNNFNIVELLLDNNADIKVKDDEGWTPIHWAVQLGSLDVVKRLVERGADVNALTADGRTPYDLAINQNYREIKEYLRSKSAVPSSALIYHVIPADDSVRQRKRRHHHGDHARHHMSRKLLAIDSSNQPEIAEFSLFSICLALMLQLALKLDTHLPTLIL</sequence>
<feature type="repeat" description="ANK" evidence="3">
    <location>
        <begin position="645"/>
        <end position="677"/>
    </location>
</feature>